<dbReference type="Proteomes" id="UP000799757">
    <property type="component" value="Unassembled WGS sequence"/>
</dbReference>
<dbReference type="PROSITE" id="PS51782">
    <property type="entry name" value="LYSM"/>
    <property type="match status" value="3"/>
</dbReference>
<feature type="domain" description="LysM" evidence="4">
    <location>
        <begin position="321"/>
        <end position="367"/>
    </location>
</feature>
<dbReference type="InterPro" id="IPR052210">
    <property type="entry name" value="LysM1-like"/>
</dbReference>
<dbReference type="InterPro" id="IPR036779">
    <property type="entry name" value="LysM_dom_sf"/>
</dbReference>
<dbReference type="GO" id="GO:0008061">
    <property type="term" value="F:chitin binding"/>
    <property type="evidence" value="ECO:0007669"/>
    <property type="project" value="UniProtKB-KW"/>
</dbReference>
<evidence type="ECO:0000313" key="5">
    <source>
        <dbReference type="EMBL" id="KAF2790994.1"/>
    </source>
</evidence>
<keyword evidence="1" id="KW-0147">Chitin-binding</keyword>
<proteinExistence type="predicted"/>
<dbReference type="Pfam" id="PF01476">
    <property type="entry name" value="LysM"/>
    <property type="match status" value="3"/>
</dbReference>
<evidence type="ECO:0000256" key="2">
    <source>
        <dbReference type="ARBA" id="ARBA00023026"/>
    </source>
</evidence>
<dbReference type="SMART" id="SM00257">
    <property type="entry name" value="LysM"/>
    <property type="match status" value="3"/>
</dbReference>
<evidence type="ECO:0000256" key="3">
    <source>
        <dbReference type="SAM" id="MobiDB-lite"/>
    </source>
</evidence>
<reference evidence="5" key="1">
    <citation type="journal article" date="2020" name="Stud. Mycol.">
        <title>101 Dothideomycetes genomes: a test case for predicting lifestyles and emergence of pathogens.</title>
        <authorList>
            <person name="Haridas S."/>
            <person name="Albert R."/>
            <person name="Binder M."/>
            <person name="Bloem J."/>
            <person name="Labutti K."/>
            <person name="Salamov A."/>
            <person name="Andreopoulos B."/>
            <person name="Baker S."/>
            <person name="Barry K."/>
            <person name="Bills G."/>
            <person name="Bluhm B."/>
            <person name="Cannon C."/>
            <person name="Castanera R."/>
            <person name="Culley D."/>
            <person name="Daum C."/>
            <person name="Ezra D."/>
            <person name="Gonzalez J."/>
            <person name="Henrissat B."/>
            <person name="Kuo A."/>
            <person name="Liang C."/>
            <person name="Lipzen A."/>
            <person name="Lutzoni F."/>
            <person name="Magnuson J."/>
            <person name="Mondo S."/>
            <person name="Nolan M."/>
            <person name="Ohm R."/>
            <person name="Pangilinan J."/>
            <person name="Park H.-J."/>
            <person name="Ramirez L."/>
            <person name="Alfaro M."/>
            <person name="Sun H."/>
            <person name="Tritt A."/>
            <person name="Yoshinaga Y."/>
            <person name="Zwiers L.-H."/>
            <person name="Turgeon B."/>
            <person name="Goodwin S."/>
            <person name="Spatafora J."/>
            <person name="Crous P."/>
            <person name="Grigoriev I."/>
        </authorList>
    </citation>
    <scope>NUCLEOTIDE SEQUENCE</scope>
    <source>
        <strain evidence="5">CBS 109.77</strain>
    </source>
</reference>
<evidence type="ECO:0000259" key="4">
    <source>
        <dbReference type="PROSITE" id="PS51782"/>
    </source>
</evidence>
<dbReference type="SUPFAM" id="SSF54106">
    <property type="entry name" value="LysM domain"/>
    <property type="match status" value="2"/>
</dbReference>
<keyword evidence="2" id="KW-0843">Virulence</keyword>
<dbReference type="EMBL" id="MU002043">
    <property type="protein sequence ID" value="KAF2790994.1"/>
    <property type="molecule type" value="Genomic_DNA"/>
</dbReference>
<gene>
    <name evidence="5" type="ORF">K505DRAFT_249936</name>
</gene>
<keyword evidence="6" id="KW-1185">Reference proteome</keyword>
<feature type="region of interest" description="Disordered" evidence="3">
    <location>
        <begin position="570"/>
        <end position="592"/>
    </location>
</feature>
<feature type="domain" description="LysM" evidence="4">
    <location>
        <begin position="235"/>
        <end position="283"/>
    </location>
</feature>
<dbReference type="PANTHER" id="PTHR34997">
    <property type="entry name" value="AM15"/>
    <property type="match status" value="1"/>
</dbReference>
<sequence length="744" mass="79823">MYGDSSILEGASQACIDTFNSNVSCPQAIGSLYADPYPDFDKTVLDALCTKTCFNSLLSLRSSLVSKCGSGVTYQDVTDGSYWPVTYLADLAIFNYNMTCLERSDGQYCNTWFQTGANATTSPECDECYIETVYMQAESPLQGDAEEMQSIYASMTSSCSYHGAATKTVVPIMISSPTATPTCTSQYKINPGDTAVGVSLSQQVATQDLLTANGLNYTKNSFPTSGTLCIRDQCKIYTLKSGDTCYSLSAAQGLSQAKLLSWNPFINGHCDNIANFVGETICLTNPLGDYSVANNTDSGYYTEPAPVPADIAPNTTTNCGLYYETTLGDDCGVITLKYTISLNDFIFLNPMIWENCTNLWANTSYCTAPVGHISDYPGYGDDEPVFTINPDPTTARPYINPFADDEDAVSIPLANATRTDCWDYLWWNSSLGSPISCWSVVVQAEITREEFVLWNPSLDQNGDSDNDTATRTYDYDCTIAPSVSYCTAVASPTAEISKSTAPFSPRAAGEIANCTEWFRSSLSCDSHLSMLRMSLADFYRFNPSVKADCSNYVLGTYYCYSTNENGVPPERPSTTIASTTTKPTTTSSVGATPLPTQDGMAAGCTAFYFVVSGDGCWAIANDHGITLDNLYLWNPALNGDCSGLFPGYYVCISRTPVSTSITKPSTTTPKTSTLISTLKTSTITSKPPITSTKTISTAPTPTKAISDNGTCGGTGGKTCLNSAFGNCCSSSGFCGSSSAYCTYP</sequence>
<dbReference type="PANTHER" id="PTHR34997:SF1">
    <property type="entry name" value="PEPTIDOGLYCAN-BINDING LYSIN DOMAIN"/>
    <property type="match status" value="1"/>
</dbReference>
<evidence type="ECO:0000256" key="1">
    <source>
        <dbReference type="ARBA" id="ARBA00022669"/>
    </source>
</evidence>
<dbReference type="Gene3D" id="3.10.350.10">
    <property type="entry name" value="LysM domain"/>
    <property type="match status" value="3"/>
</dbReference>
<dbReference type="InterPro" id="IPR018392">
    <property type="entry name" value="LysM"/>
</dbReference>
<evidence type="ECO:0000313" key="6">
    <source>
        <dbReference type="Proteomes" id="UP000799757"/>
    </source>
</evidence>
<name>A0A6A6X4B9_9PLEO</name>
<dbReference type="CDD" id="cd00118">
    <property type="entry name" value="LysM"/>
    <property type="match status" value="2"/>
</dbReference>
<feature type="compositionally biased region" description="Low complexity" evidence="3">
    <location>
        <begin position="573"/>
        <end position="588"/>
    </location>
</feature>
<protein>
    <submittedName>
        <fullName evidence="5">Carbohydrate-binding module family 18 protein</fullName>
    </submittedName>
</protein>
<organism evidence="5 6">
    <name type="scientific">Melanomma pulvis-pyrius CBS 109.77</name>
    <dbReference type="NCBI Taxonomy" id="1314802"/>
    <lineage>
        <taxon>Eukaryota</taxon>
        <taxon>Fungi</taxon>
        <taxon>Dikarya</taxon>
        <taxon>Ascomycota</taxon>
        <taxon>Pezizomycotina</taxon>
        <taxon>Dothideomycetes</taxon>
        <taxon>Pleosporomycetidae</taxon>
        <taxon>Pleosporales</taxon>
        <taxon>Melanommataceae</taxon>
        <taxon>Melanomma</taxon>
    </lineage>
</organism>
<dbReference type="OrthoDB" id="5985073at2759"/>
<accession>A0A6A6X4B9</accession>
<dbReference type="AlphaFoldDB" id="A0A6A6X4B9"/>
<feature type="domain" description="LysM" evidence="4">
    <location>
        <begin position="606"/>
        <end position="652"/>
    </location>
</feature>